<reference evidence="1 2" key="1">
    <citation type="submission" date="2021-01" db="EMBL/GenBank/DDBJ databases">
        <authorList>
            <person name="Ruan W."/>
            <person name="Khan S.A."/>
            <person name="Jeon C.O."/>
        </authorList>
    </citation>
    <scope>NUCLEOTIDE SEQUENCE [LARGE SCALE GENOMIC DNA]</scope>
    <source>
        <strain evidence="1 2">R798</strain>
    </source>
</reference>
<evidence type="ECO:0008006" key="3">
    <source>
        <dbReference type="Google" id="ProtNLM"/>
    </source>
</evidence>
<evidence type="ECO:0000313" key="1">
    <source>
        <dbReference type="EMBL" id="MBZ2206498.1"/>
    </source>
</evidence>
<proteinExistence type="predicted"/>
<organism evidence="1 2">
    <name type="scientific">Massilia soli</name>
    <dbReference type="NCBI Taxonomy" id="2792854"/>
    <lineage>
        <taxon>Bacteria</taxon>
        <taxon>Pseudomonadati</taxon>
        <taxon>Pseudomonadota</taxon>
        <taxon>Betaproteobacteria</taxon>
        <taxon>Burkholderiales</taxon>
        <taxon>Oxalobacteraceae</taxon>
        <taxon>Telluria group</taxon>
        <taxon>Massilia</taxon>
    </lineage>
</organism>
<protein>
    <recommendedName>
        <fullName evidence="3">C2H2-type domain-containing protein</fullName>
    </recommendedName>
</protein>
<reference evidence="1 2" key="2">
    <citation type="submission" date="2021-08" db="EMBL/GenBank/DDBJ databases">
        <title>Massilia sp. R798.</title>
        <authorList>
            <person name="Baek J.H."/>
            <person name="Jung H.S."/>
            <person name="Kim K.R."/>
            <person name="Jeon C.O."/>
        </authorList>
    </citation>
    <scope>NUCLEOTIDE SEQUENCE [LARGE SCALE GENOMIC DNA]</scope>
    <source>
        <strain evidence="1 2">R798</strain>
    </source>
</reference>
<comment type="caution">
    <text evidence="1">The sequence shown here is derived from an EMBL/GenBank/DDBJ whole genome shotgun (WGS) entry which is preliminary data.</text>
</comment>
<dbReference type="RefSeq" id="WP_223466294.1">
    <property type="nucleotide sequence ID" value="NZ_JAFBIL020000002.1"/>
</dbReference>
<dbReference type="EMBL" id="JAFBIL020000002">
    <property type="protein sequence ID" value="MBZ2206498.1"/>
    <property type="molecule type" value="Genomic_DNA"/>
</dbReference>
<name>A0ABS7SJY5_9BURK</name>
<keyword evidence="2" id="KW-1185">Reference proteome</keyword>
<evidence type="ECO:0000313" key="2">
    <source>
        <dbReference type="Proteomes" id="UP000809349"/>
    </source>
</evidence>
<accession>A0ABS7SJY5</accession>
<dbReference type="Proteomes" id="UP000809349">
    <property type="component" value="Unassembled WGS sequence"/>
</dbReference>
<sequence length="178" mass="20097">MEVGETDVYRLNGMRGGRRYRFFFKSREIVMAEVIRVKPADKGVFLVSILDFHAPHGEWAIWTGSLFSTKEALNAVALPLKRTKLHSHFLKHPTGNPLLRAVPQVVSAAQPVKLAAPATRVEDSVSKEEHSQIELLRCPDCQVRISERNLLKHLRRIHGYIPLGTSAKITGQMLLREV</sequence>
<gene>
    <name evidence="1" type="ORF">I4X03_004400</name>
</gene>